<reference evidence="3 4" key="1">
    <citation type="submission" date="2016-11" db="EMBL/GenBank/DDBJ databases">
        <authorList>
            <person name="Jaros S."/>
            <person name="Januszkiewicz K."/>
            <person name="Wedrychowicz H."/>
        </authorList>
    </citation>
    <scope>NUCLEOTIDE SEQUENCE [LARGE SCALE GENOMIC DNA]</scope>
    <source>
        <strain evidence="3 4">DSM 25660</strain>
    </source>
</reference>
<dbReference type="STRING" id="1124188.SAMN05444377_101317"/>
<protein>
    <submittedName>
        <fullName evidence="3">Cold-shock DNA-binding protein family</fullName>
    </submittedName>
</protein>
<dbReference type="InterPro" id="IPR019844">
    <property type="entry name" value="CSD_CS"/>
</dbReference>
<comment type="subcellular location">
    <subcellularLocation>
        <location evidence="1">Cytoplasm</location>
    </subcellularLocation>
</comment>
<evidence type="ECO:0000259" key="2">
    <source>
        <dbReference type="PROSITE" id="PS51857"/>
    </source>
</evidence>
<dbReference type="Gene3D" id="2.40.50.140">
    <property type="entry name" value="Nucleic acid-binding proteins"/>
    <property type="match status" value="1"/>
</dbReference>
<dbReference type="GO" id="GO:0005829">
    <property type="term" value="C:cytosol"/>
    <property type="evidence" value="ECO:0007669"/>
    <property type="project" value="UniProtKB-ARBA"/>
</dbReference>
<evidence type="ECO:0000313" key="4">
    <source>
        <dbReference type="Proteomes" id="UP000184147"/>
    </source>
</evidence>
<keyword evidence="3" id="KW-0238">DNA-binding</keyword>
<proteinExistence type="predicted"/>
<dbReference type="CDD" id="cd04458">
    <property type="entry name" value="CSP_CDS"/>
    <property type="match status" value="1"/>
</dbReference>
<dbReference type="PRINTS" id="PR00050">
    <property type="entry name" value="COLDSHOCK"/>
</dbReference>
<dbReference type="SMART" id="SM00357">
    <property type="entry name" value="CSP"/>
    <property type="match status" value="1"/>
</dbReference>
<dbReference type="InterPro" id="IPR011129">
    <property type="entry name" value="CSD"/>
</dbReference>
<sequence length="84" mass="9384">MVSNFKFTFSRINLLPITMQTGKVKFFNESKGFGFIVNDETGKDIFVHATGLKSEGLKEGDHVSYVEEDGRKGKLAIDVVIIEN</sequence>
<gene>
    <name evidence="3" type="ORF">SAMN05444377_101317</name>
</gene>
<dbReference type="SUPFAM" id="SSF50249">
    <property type="entry name" value="Nucleic acid-binding proteins"/>
    <property type="match status" value="1"/>
</dbReference>
<dbReference type="InterPro" id="IPR002059">
    <property type="entry name" value="CSP_DNA-bd"/>
</dbReference>
<dbReference type="PANTHER" id="PTHR46565:SF20">
    <property type="entry name" value="COLD SHOCK DOMAIN-CONTAINING PROTEIN 4"/>
    <property type="match status" value="1"/>
</dbReference>
<accession>A0A1M4WK01</accession>
<keyword evidence="4" id="KW-1185">Reference proteome</keyword>
<dbReference type="GO" id="GO:0003677">
    <property type="term" value="F:DNA binding"/>
    <property type="evidence" value="ECO:0007669"/>
    <property type="project" value="UniProtKB-KW"/>
</dbReference>
<dbReference type="PROSITE" id="PS51857">
    <property type="entry name" value="CSD_2"/>
    <property type="match status" value="1"/>
</dbReference>
<feature type="domain" description="CSD" evidence="2">
    <location>
        <begin position="19"/>
        <end position="81"/>
    </location>
</feature>
<dbReference type="EMBL" id="FQVQ01000001">
    <property type="protein sequence ID" value="SHE81312.1"/>
    <property type="molecule type" value="Genomic_DNA"/>
</dbReference>
<evidence type="ECO:0000256" key="1">
    <source>
        <dbReference type="RuleBase" id="RU000408"/>
    </source>
</evidence>
<name>A0A1M4WK01_9FLAO</name>
<dbReference type="AlphaFoldDB" id="A0A1M4WK01"/>
<dbReference type="PANTHER" id="PTHR46565">
    <property type="entry name" value="COLD SHOCK DOMAIN PROTEIN 2"/>
    <property type="match status" value="1"/>
</dbReference>
<dbReference type="Proteomes" id="UP000184147">
    <property type="component" value="Unassembled WGS sequence"/>
</dbReference>
<organism evidence="3 4">
    <name type="scientific">Flavobacterium fontis</name>
    <dbReference type="NCBI Taxonomy" id="1124188"/>
    <lineage>
        <taxon>Bacteria</taxon>
        <taxon>Pseudomonadati</taxon>
        <taxon>Bacteroidota</taxon>
        <taxon>Flavobacteriia</taxon>
        <taxon>Flavobacteriales</taxon>
        <taxon>Flavobacteriaceae</taxon>
        <taxon>Flavobacterium</taxon>
    </lineage>
</organism>
<evidence type="ECO:0000313" key="3">
    <source>
        <dbReference type="EMBL" id="SHE81312.1"/>
    </source>
</evidence>
<dbReference type="InterPro" id="IPR012340">
    <property type="entry name" value="NA-bd_OB-fold"/>
</dbReference>
<dbReference type="Pfam" id="PF00313">
    <property type="entry name" value="CSD"/>
    <property type="match status" value="1"/>
</dbReference>
<dbReference type="PROSITE" id="PS00352">
    <property type="entry name" value="CSD_1"/>
    <property type="match status" value="1"/>
</dbReference>